<dbReference type="AlphaFoldDB" id="A0A365XU16"/>
<feature type="signal peptide" evidence="1">
    <location>
        <begin position="1"/>
        <end position="23"/>
    </location>
</feature>
<protein>
    <recommendedName>
        <fullName evidence="2">FAS1 domain-containing protein</fullName>
    </recommendedName>
</protein>
<dbReference type="GO" id="GO:0005615">
    <property type="term" value="C:extracellular space"/>
    <property type="evidence" value="ECO:0007669"/>
    <property type="project" value="TreeGrafter"/>
</dbReference>
<evidence type="ECO:0000259" key="2">
    <source>
        <dbReference type="PROSITE" id="PS50213"/>
    </source>
</evidence>
<sequence>MQMNKCKYICSALIALLLMVSCKKPDFETQQQAMSTGTINDYLNNNFDFSLFAAAVSKAGLADSLGQSGTAFTVLAPMNSAFNKDGIYNAADFDAWSADSLRYFVRTHVLPAKLFYSNIPLSSDNRYVNLNGVRLYISRSNDPAVGLSVNGVNVQQQPSLSPATAVTYGAAQLNGVVYPLPNTVKVLPVTVQGFLSARPNLSHLVAGLKKFGYWDQLSTDGPFTVYAPQDSSFERQGITLDSIARMDVSYYDPVLFGGYFLKPNHLFVLDIVQLPPPSGILYLPFQTPDPNYKLIMCQQTFGNGVGIATTASTQTSTLISVGPFANNVYGSQGTPFLNESRNINFLYKLQGTYINYTCSNGVVHLLSGLLVMPSKVVKK</sequence>
<dbReference type="PANTHER" id="PTHR10900:SF77">
    <property type="entry name" value="FI19380P1"/>
    <property type="match status" value="1"/>
</dbReference>
<dbReference type="InterPro" id="IPR050904">
    <property type="entry name" value="Adhesion/Biosynth-related"/>
</dbReference>
<dbReference type="Pfam" id="PF02469">
    <property type="entry name" value="Fasciclin"/>
    <property type="match status" value="1"/>
</dbReference>
<feature type="domain" description="FAS1" evidence="2">
    <location>
        <begin position="188"/>
        <end position="370"/>
    </location>
</feature>
<accession>A0A365XU16</accession>
<keyword evidence="4" id="KW-1185">Reference proteome</keyword>
<dbReference type="OrthoDB" id="1144324at2"/>
<dbReference type="EMBL" id="QFFJ01000002">
    <property type="protein sequence ID" value="RBL89511.1"/>
    <property type="molecule type" value="Genomic_DNA"/>
</dbReference>
<keyword evidence="1" id="KW-0732">Signal</keyword>
<dbReference type="Proteomes" id="UP000253410">
    <property type="component" value="Unassembled WGS sequence"/>
</dbReference>
<dbReference type="InterPro" id="IPR036378">
    <property type="entry name" value="FAS1_dom_sf"/>
</dbReference>
<proteinExistence type="predicted"/>
<dbReference type="PANTHER" id="PTHR10900">
    <property type="entry name" value="PERIOSTIN-RELATED"/>
    <property type="match status" value="1"/>
</dbReference>
<evidence type="ECO:0000313" key="4">
    <source>
        <dbReference type="Proteomes" id="UP000253410"/>
    </source>
</evidence>
<name>A0A365XU16_9BACT</name>
<dbReference type="PROSITE" id="PS51257">
    <property type="entry name" value="PROKAR_LIPOPROTEIN"/>
    <property type="match status" value="1"/>
</dbReference>
<dbReference type="SUPFAM" id="SSF82153">
    <property type="entry name" value="FAS1 domain"/>
    <property type="match status" value="2"/>
</dbReference>
<reference evidence="3 4" key="1">
    <citation type="submission" date="2018-05" db="EMBL/GenBank/DDBJ databases">
        <title>Chitinophaga sp. K3CV102501T nov., isolated from isolated from a monsoon evergreen broad-leaved forest soil.</title>
        <authorList>
            <person name="Lv Y."/>
        </authorList>
    </citation>
    <scope>NUCLEOTIDE SEQUENCE [LARGE SCALE GENOMIC DNA]</scope>
    <source>
        <strain evidence="3 4">GDMCC 1.1325</strain>
    </source>
</reference>
<dbReference type="InterPro" id="IPR000782">
    <property type="entry name" value="FAS1_domain"/>
</dbReference>
<feature type="chain" id="PRO_5017082482" description="FAS1 domain-containing protein" evidence="1">
    <location>
        <begin position="24"/>
        <end position="379"/>
    </location>
</feature>
<organism evidence="3 4">
    <name type="scientific">Chitinophaga flava</name>
    <dbReference type="NCBI Taxonomy" id="2259036"/>
    <lineage>
        <taxon>Bacteria</taxon>
        <taxon>Pseudomonadati</taxon>
        <taxon>Bacteroidota</taxon>
        <taxon>Chitinophagia</taxon>
        <taxon>Chitinophagales</taxon>
        <taxon>Chitinophagaceae</taxon>
        <taxon>Chitinophaga</taxon>
    </lineage>
</organism>
<comment type="caution">
    <text evidence="3">The sequence shown here is derived from an EMBL/GenBank/DDBJ whole genome shotgun (WGS) entry which is preliminary data.</text>
</comment>
<evidence type="ECO:0000256" key="1">
    <source>
        <dbReference type="SAM" id="SignalP"/>
    </source>
</evidence>
<dbReference type="Gene3D" id="2.30.180.10">
    <property type="entry name" value="FAS1 domain"/>
    <property type="match status" value="2"/>
</dbReference>
<evidence type="ECO:0000313" key="3">
    <source>
        <dbReference type="EMBL" id="RBL89511.1"/>
    </source>
</evidence>
<feature type="domain" description="FAS1" evidence="2">
    <location>
        <begin position="36"/>
        <end position="184"/>
    </location>
</feature>
<gene>
    <name evidence="3" type="ORF">DF182_23650</name>
</gene>
<dbReference type="PROSITE" id="PS50213">
    <property type="entry name" value="FAS1"/>
    <property type="match status" value="2"/>
</dbReference>